<evidence type="ECO:0000313" key="3">
    <source>
        <dbReference type="Proteomes" id="UP000295238"/>
    </source>
</evidence>
<name>A0A4R5U9X7_9HYPH</name>
<protein>
    <submittedName>
        <fullName evidence="2">DUF992 domain-containing protein</fullName>
    </submittedName>
</protein>
<dbReference type="InterPro" id="IPR009333">
    <property type="entry name" value="DUF992"/>
</dbReference>
<feature type="chain" id="PRO_5020283350" evidence="1">
    <location>
        <begin position="21"/>
        <end position="155"/>
    </location>
</feature>
<reference evidence="2 3" key="1">
    <citation type="submission" date="2019-03" db="EMBL/GenBank/DDBJ databases">
        <title>Rhizobium sp. nov., an bacterium isolated from biocrust in Mu Us Desert.</title>
        <authorList>
            <person name="Lixiong L."/>
        </authorList>
    </citation>
    <scope>NUCLEOTIDE SEQUENCE [LARGE SCALE GENOMIC DNA]</scope>
    <source>
        <strain evidence="2 3">SPY-1</strain>
    </source>
</reference>
<comment type="caution">
    <text evidence="2">The sequence shown here is derived from an EMBL/GenBank/DDBJ whole genome shotgun (WGS) entry which is preliminary data.</text>
</comment>
<evidence type="ECO:0000256" key="1">
    <source>
        <dbReference type="SAM" id="SignalP"/>
    </source>
</evidence>
<evidence type="ECO:0000313" key="2">
    <source>
        <dbReference type="EMBL" id="TDK31196.1"/>
    </source>
</evidence>
<dbReference type="EMBL" id="SMTL01000007">
    <property type="protein sequence ID" value="TDK31196.1"/>
    <property type="molecule type" value="Genomic_DNA"/>
</dbReference>
<sequence>MHFPFLVASLTALSLQTAFAASEHFVAGRLECDLSRSEGALLGSKQDVDCVFLPSEQGDPVRYTVLIDNFGLDIGELKRARMVWAVTAVSNQQSFDLEGTYRGVEAAAAVGVGGGAAILTGGTHATFSLQPLAVNGREGLDVSFGITQLHLKPAI</sequence>
<gene>
    <name evidence="2" type="ORF">E2F50_19775</name>
</gene>
<dbReference type="OrthoDB" id="7362478at2"/>
<dbReference type="RefSeq" id="WP_133317912.1">
    <property type="nucleotide sequence ID" value="NZ_SMTL01000007.1"/>
</dbReference>
<feature type="signal peptide" evidence="1">
    <location>
        <begin position="1"/>
        <end position="20"/>
    </location>
</feature>
<organism evidence="2 3">
    <name type="scientific">Rhizobium deserti</name>
    <dbReference type="NCBI Taxonomy" id="2547961"/>
    <lineage>
        <taxon>Bacteria</taxon>
        <taxon>Pseudomonadati</taxon>
        <taxon>Pseudomonadota</taxon>
        <taxon>Alphaproteobacteria</taxon>
        <taxon>Hyphomicrobiales</taxon>
        <taxon>Rhizobiaceae</taxon>
        <taxon>Rhizobium/Agrobacterium group</taxon>
        <taxon>Rhizobium</taxon>
    </lineage>
</organism>
<keyword evidence="3" id="KW-1185">Reference proteome</keyword>
<dbReference type="Proteomes" id="UP000295238">
    <property type="component" value="Unassembled WGS sequence"/>
</dbReference>
<dbReference type="AlphaFoldDB" id="A0A4R5U9X7"/>
<dbReference type="Pfam" id="PF06186">
    <property type="entry name" value="DUF992"/>
    <property type="match status" value="1"/>
</dbReference>
<proteinExistence type="predicted"/>
<accession>A0A4R5U9X7</accession>
<keyword evidence="1" id="KW-0732">Signal</keyword>